<organism evidence="1">
    <name type="scientific">Anthurium amnicola</name>
    <dbReference type="NCBI Taxonomy" id="1678845"/>
    <lineage>
        <taxon>Eukaryota</taxon>
        <taxon>Viridiplantae</taxon>
        <taxon>Streptophyta</taxon>
        <taxon>Embryophyta</taxon>
        <taxon>Tracheophyta</taxon>
        <taxon>Spermatophyta</taxon>
        <taxon>Magnoliopsida</taxon>
        <taxon>Liliopsida</taxon>
        <taxon>Araceae</taxon>
        <taxon>Pothoideae</taxon>
        <taxon>Potheae</taxon>
        <taxon>Anthurium</taxon>
    </lineage>
</organism>
<name>A0A1D1YP43_9ARAE</name>
<sequence length="393" mass="44374">MPKVEMEEEEVEKMITHSKKLEHDLRKLGLKVKHREDNMRLLKRQINKIGDSIIDIQASLTGEEARSVIHQQTEQQTIEHILMQDKTAAAIVCSMKIHHALQASKLLLIKDVLGVVATLGKVKDDNTSRLLSEFLGLETMLAIVCKTYESVKALEEYDRNGTIDKNAGLHGLGPSIGRLLDGRFLVICLENLRTYTGEFVADDPQRRLALLKPKLPSGECPPGFLGFAVNMIIVDPEYLSCVTSNGHGLRETLFYSLFSHLQVYKTREEMQLAIPFISDGAISLDGGMIKTTGLFYLGKREDDEVRFPTCSVLSNLPLNIEEELTLMQWTKERHTEDMQREEASLNHVKNLFSTKKQELLQHLSETVQYVNQVEAQTVQNGFPKLTCIANNCL</sequence>
<evidence type="ECO:0000313" key="1">
    <source>
        <dbReference type="EMBL" id="JAT56398.1"/>
    </source>
</evidence>
<dbReference type="AlphaFoldDB" id="A0A1D1YP43"/>
<accession>A0A1D1YP43</accession>
<reference evidence="1" key="1">
    <citation type="submission" date="2015-07" db="EMBL/GenBank/DDBJ databases">
        <title>Transcriptome Assembly of Anthurium amnicola.</title>
        <authorList>
            <person name="Suzuki J."/>
        </authorList>
    </citation>
    <scope>NUCLEOTIDE SEQUENCE</scope>
</reference>
<dbReference type="EMBL" id="GDJX01011538">
    <property type="protein sequence ID" value="JAT56398.1"/>
    <property type="molecule type" value="Transcribed_RNA"/>
</dbReference>
<dbReference type="PANTHER" id="PTHR33566:SF6">
    <property type="entry name" value="PROTEIN DEFECTIVE IN MERISTEM SILENCING 3"/>
    <property type="match status" value="1"/>
</dbReference>
<protein>
    <recommendedName>
        <fullName evidence="2">Protein DEFECTIVE IN MERISTEM SILENCING 3</fullName>
    </recommendedName>
</protein>
<gene>
    <name evidence="1" type="ORF">g.64975</name>
</gene>
<proteinExistence type="predicted"/>
<dbReference type="PANTHER" id="PTHR33566">
    <property type="entry name" value="EN/SPM-LIKE TRANSPOSON-RELATED"/>
    <property type="match status" value="1"/>
</dbReference>
<evidence type="ECO:0008006" key="2">
    <source>
        <dbReference type="Google" id="ProtNLM"/>
    </source>
</evidence>